<reference evidence="12" key="1">
    <citation type="journal article" date="2021" name="J Fungi (Basel)">
        <title>Genomic and Metabolomic Analyses of the Marine Fungus Emericellopsis cladophorae: Insights into Saltwater Adaptability Mechanisms and Its Biosynthetic Potential.</title>
        <authorList>
            <person name="Goncalves M.F.M."/>
            <person name="Hilario S."/>
            <person name="Van de Peer Y."/>
            <person name="Esteves A.C."/>
            <person name="Alves A."/>
        </authorList>
    </citation>
    <scope>NUCLEOTIDE SEQUENCE</scope>
    <source>
        <strain evidence="12">MUM 19.33</strain>
    </source>
</reference>
<evidence type="ECO:0000313" key="13">
    <source>
        <dbReference type="Proteomes" id="UP001055219"/>
    </source>
</evidence>
<dbReference type="RefSeq" id="XP_051365755.1">
    <property type="nucleotide sequence ID" value="XM_051502577.1"/>
</dbReference>
<comment type="caution">
    <text evidence="12">The sequence shown here is derived from an EMBL/GenBank/DDBJ whole genome shotgun (WGS) entry which is preliminary data.</text>
</comment>
<dbReference type="OrthoDB" id="24670at2759"/>
<dbReference type="PANTHER" id="PTHR43326:SF1">
    <property type="entry name" value="METHIONINE--TRNA LIGASE, MITOCHONDRIAL"/>
    <property type="match status" value="1"/>
</dbReference>
<dbReference type="Gene3D" id="3.40.630.30">
    <property type="match status" value="1"/>
</dbReference>
<evidence type="ECO:0000256" key="4">
    <source>
        <dbReference type="ARBA" id="ARBA00022741"/>
    </source>
</evidence>
<evidence type="ECO:0000313" key="12">
    <source>
        <dbReference type="EMBL" id="KAI6784899.1"/>
    </source>
</evidence>
<dbReference type="Gene3D" id="3.40.50.620">
    <property type="entry name" value="HUPs"/>
    <property type="match status" value="1"/>
</dbReference>
<dbReference type="PANTHER" id="PTHR43326">
    <property type="entry name" value="METHIONYL-TRNA SYNTHETASE"/>
    <property type="match status" value="1"/>
</dbReference>
<dbReference type="InterPro" id="IPR000182">
    <property type="entry name" value="GNAT_dom"/>
</dbReference>
<dbReference type="GO" id="GO:0016747">
    <property type="term" value="F:acyltransferase activity, transferring groups other than amino-acyl groups"/>
    <property type="evidence" value="ECO:0007669"/>
    <property type="project" value="InterPro"/>
</dbReference>
<dbReference type="PROSITE" id="PS51186">
    <property type="entry name" value="GNAT"/>
    <property type="match status" value="1"/>
</dbReference>
<dbReference type="Gene3D" id="2.170.220.10">
    <property type="match status" value="1"/>
</dbReference>
<dbReference type="SUPFAM" id="SSF52374">
    <property type="entry name" value="Nucleotidylyl transferase"/>
    <property type="match status" value="1"/>
</dbReference>
<dbReference type="GeneID" id="75834465"/>
<evidence type="ECO:0000256" key="9">
    <source>
        <dbReference type="ARBA" id="ARBA00030904"/>
    </source>
</evidence>
<dbReference type="AlphaFoldDB" id="A0A9P9Y7E7"/>
<gene>
    <name evidence="12" type="ORF">J7T54_007993</name>
</gene>
<name>A0A9P9Y7E7_9HYPO</name>
<dbReference type="CDD" id="cd00814">
    <property type="entry name" value="MetRS_core"/>
    <property type="match status" value="1"/>
</dbReference>
<protein>
    <recommendedName>
        <fullName evidence="8">Methionine--tRNA ligase, mitochondrial</fullName>
        <ecNumber evidence="2">6.1.1.10</ecNumber>
    </recommendedName>
    <alternativeName>
        <fullName evidence="9">Methionyl-tRNA synthetase</fullName>
    </alternativeName>
</protein>
<keyword evidence="4 10" id="KW-0547">Nucleotide-binding</keyword>
<organism evidence="12 13">
    <name type="scientific">Emericellopsis cladophorae</name>
    <dbReference type="NCBI Taxonomy" id="2686198"/>
    <lineage>
        <taxon>Eukaryota</taxon>
        <taxon>Fungi</taxon>
        <taxon>Dikarya</taxon>
        <taxon>Ascomycota</taxon>
        <taxon>Pezizomycotina</taxon>
        <taxon>Sordariomycetes</taxon>
        <taxon>Hypocreomycetidae</taxon>
        <taxon>Hypocreales</taxon>
        <taxon>Bionectriaceae</taxon>
        <taxon>Emericellopsis</taxon>
    </lineage>
</organism>
<dbReference type="InterPro" id="IPR023457">
    <property type="entry name" value="Met-tRNA_synth_2"/>
</dbReference>
<comment type="similarity">
    <text evidence="1 10">Belongs to the class-I aminoacyl-tRNA synthetase family.</text>
</comment>
<keyword evidence="3 10" id="KW-0436">Ligase</keyword>
<dbReference type="Pfam" id="PF09334">
    <property type="entry name" value="tRNA-synt_1g"/>
    <property type="match status" value="1"/>
</dbReference>
<evidence type="ECO:0000256" key="10">
    <source>
        <dbReference type="RuleBase" id="RU363039"/>
    </source>
</evidence>
<keyword evidence="6 10" id="KW-0648">Protein biosynthesis</keyword>
<dbReference type="InterPro" id="IPR033911">
    <property type="entry name" value="MetRS_core"/>
</dbReference>
<evidence type="ECO:0000256" key="5">
    <source>
        <dbReference type="ARBA" id="ARBA00022840"/>
    </source>
</evidence>
<reference evidence="12" key="2">
    <citation type="submission" date="2022-07" db="EMBL/GenBank/DDBJ databases">
        <authorList>
            <person name="Goncalves M.F.M."/>
            <person name="Hilario S."/>
            <person name="Van De Peer Y."/>
            <person name="Esteves A.C."/>
            <person name="Alves A."/>
        </authorList>
    </citation>
    <scope>NUCLEOTIDE SEQUENCE</scope>
    <source>
        <strain evidence="12">MUM 19.33</strain>
    </source>
</reference>
<keyword evidence="7 10" id="KW-0030">Aminoacyl-tRNA synthetase</keyword>
<dbReference type="InterPro" id="IPR015413">
    <property type="entry name" value="Methionyl/Leucyl_tRNA_Synth"/>
</dbReference>
<dbReference type="InterPro" id="IPR009080">
    <property type="entry name" value="tRNAsynth_Ia_anticodon-bd"/>
</dbReference>
<dbReference type="PRINTS" id="PR01041">
    <property type="entry name" value="TRNASYNTHMET"/>
</dbReference>
<proteinExistence type="inferred from homology"/>
<dbReference type="SUPFAM" id="SSF55729">
    <property type="entry name" value="Acyl-CoA N-acyltransferases (Nat)"/>
    <property type="match status" value="1"/>
</dbReference>
<dbReference type="InterPro" id="IPR016181">
    <property type="entry name" value="Acyl_CoA_acyltransferase"/>
</dbReference>
<dbReference type="NCBIfam" id="TIGR00398">
    <property type="entry name" value="metG"/>
    <property type="match status" value="1"/>
</dbReference>
<feature type="domain" description="N-acetyltransferase" evidence="11">
    <location>
        <begin position="595"/>
        <end position="777"/>
    </location>
</feature>
<dbReference type="GO" id="GO:0005524">
    <property type="term" value="F:ATP binding"/>
    <property type="evidence" value="ECO:0007669"/>
    <property type="project" value="UniProtKB-KW"/>
</dbReference>
<evidence type="ECO:0000259" key="11">
    <source>
        <dbReference type="PROSITE" id="PS51186"/>
    </source>
</evidence>
<sequence>MASVHAPHIGHLYTMILADVLKRWHQLKGSEAFLSTGTDEHGMKIQQAALRHEIEPKQLCDQNAAEFKRLAASGGISDDVFIRTTEAKHYAAVETFWRKMKSDIPPHLGLYKGKHSGWYSVEDECFYPEKLVDSIIVPQTGQKIVVSAETGSKVEWVDEETWFFPLTKYRDILLEFFDKNPTWIEPASKMSEVRDWVENNLEDLSVTRPYQRLNWGIQDPDDPSQTIYVWVDALVNYLTITGYGESWDSPDAADKGMWPSDVHVVGKDIIRFHAVYWPAMLLALGLPMPKKILCHNHWTMSGRKMSKSIGNVVDPFDAVQRWGDDPLRYFLMRNGSLHRDTDYSNDLVHAVYTKELQANLGNAYYRVARPKGKTAWSTRSAVDAYCDGVFTAHRDLNYSARPELHFTALDETLSQVSLDFAEFMDKHDIPSAIRVVTDLLTELNRFLSDTEPWHISKRSMGGDENAAVTLNWVIFKACEALRIACILLQPIMPSKVAHILDELKVPLEHRTLEWARPGLERNYGLTQAEIQALRRPDQLTASTQFQLQSHTPQVVVARFTTMKLNSKTAVASSRVLLVPYEGHHVSKYHSWMTDPALQAATASEPLSLEEEYNNQRSWRNSADKLTFIVCQPIDRSLDGRGDIPFIRINTLDLDSMSRMTGDVNFFLHPWDAEGGQEGWLVGEIDVMIADPEFRNQGMGKAAVMALLVYVQVQMGFILEEYVMSKQADGVSGASLKAFFVKIKEGNVASRKLFERLGFRQEGQKNYFGEYKMVMPLDELQKQPWWDNALADWIQIPYGGLRDQLKFMD</sequence>
<dbReference type="EC" id="6.1.1.10" evidence="2"/>
<keyword evidence="5 10" id="KW-0067">ATP-binding</keyword>
<dbReference type="Gene3D" id="1.10.730.10">
    <property type="entry name" value="Isoleucyl-tRNA Synthetase, Domain 1"/>
    <property type="match status" value="1"/>
</dbReference>
<dbReference type="EMBL" id="JAGIXG020000003">
    <property type="protein sequence ID" value="KAI6784899.1"/>
    <property type="molecule type" value="Genomic_DNA"/>
</dbReference>
<dbReference type="GO" id="GO:0006431">
    <property type="term" value="P:methionyl-tRNA aminoacylation"/>
    <property type="evidence" value="ECO:0007669"/>
    <property type="project" value="InterPro"/>
</dbReference>
<evidence type="ECO:0000256" key="7">
    <source>
        <dbReference type="ARBA" id="ARBA00023146"/>
    </source>
</evidence>
<evidence type="ECO:0000256" key="8">
    <source>
        <dbReference type="ARBA" id="ARBA00026124"/>
    </source>
</evidence>
<accession>A0A9P9Y7E7</accession>
<dbReference type="Proteomes" id="UP001055219">
    <property type="component" value="Unassembled WGS sequence"/>
</dbReference>
<dbReference type="GO" id="GO:0004825">
    <property type="term" value="F:methionine-tRNA ligase activity"/>
    <property type="evidence" value="ECO:0007669"/>
    <property type="project" value="UniProtKB-EC"/>
</dbReference>
<dbReference type="SUPFAM" id="SSF47323">
    <property type="entry name" value="Anticodon-binding domain of a subclass of class I aminoacyl-tRNA synthetases"/>
    <property type="match status" value="1"/>
</dbReference>
<dbReference type="InterPro" id="IPR014729">
    <property type="entry name" value="Rossmann-like_a/b/a_fold"/>
</dbReference>
<evidence type="ECO:0000256" key="6">
    <source>
        <dbReference type="ARBA" id="ARBA00022917"/>
    </source>
</evidence>
<evidence type="ECO:0000256" key="3">
    <source>
        <dbReference type="ARBA" id="ARBA00022598"/>
    </source>
</evidence>
<keyword evidence="13" id="KW-1185">Reference proteome</keyword>
<evidence type="ECO:0000256" key="2">
    <source>
        <dbReference type="ARBA" id="ARBA00012838"/>
    </source>
</evidence>
<dbReference type="Pfam" id="PF13302">
    <property type="entry name" value="Acetyltransf_3"/>
    <property type="match status" value="1"/>
</dbReference>
<dbReference type="InterPro" id="IPR014758">
    <property type="entry name" value="Met-tRNA_synth"/>
</dbReference>
<dbReference type="FunFam" id="2.170.220.10:FF:000002">
    <property type="entry name" value="Methionine--tRNA ligase"/>
    <property type="match status" value="1"/>
</dbReference>
<evidence type="ECO:0000256" key="1">
    <source>
        <dbReference type="ARBA" id="ARBA00005594"/>
    </source>
</evidence>